<name>A0A9W8ZZ13_9AGAR</name>
<sequence>MVPGVSTPISPQKPVTQLSNKPPTPSASHKLQPSRSLKREFAATDISTVFTCDPKRPCSESHREDNGKYNKKNQDSASNKKLHSIPCLLELVDQQKARIWQLGIQVQAQEAAAKHQQKQLLDEHARYLRVKLQKGKLEGQLEELGRVNEQAETEAASKLKEMNRQIEQRDEQAKKDAVKLKHYEEMMSSMEVEMIHMKKKTTMVHELCRKAGTILQAPYTFANDISLKDIQDVIEYRPQSTKISVLADVVEFKTKRFHCGVGPSSNKLCSLVDDLFAEKGIVQGVLTNLCPLLEEIWFINVRCKVRDVPVGGRQCVVQSRAGYTGEQWGEGWMGVKVPVVKGGGYRVVNMKEEFDVLLGPSAAINVWWEVYTGIHEFI</sequence>
<reference evidence="3" key="1">
    <citation type="submission" date="2022-08" db="EMBL/GenBank/DDBJ databases">
        <authorList>
            <consortium name="DOE Joint Genome Institute"/>
            <person name="Min B."/>
            <person name="Riley R."/>
            <person name="Sierra-Patev S."/>
            <person name="Naranjo-Ortiz M."/>
            <person name="Looney B."/>
            <person name="Konkel Z."/>
            <person name="Slot J.C."/>
            <person name="Sakamoto Y."/>
            <person name="Steenwyk J.L."/>
            <person name="Rokas A."/>
            <person name="Carro J."/>
            <person name="Camarero S."/>
            <person name="Ferreira P."/>
            <person name="Molpeceres G."/>
            <person name="Ruiz-Duenas F.J."/>
            <person name="Serrano A."/>
            <person name="Henrissat B."/>
            <person name="Drula E."/>
            <person name="Hughes K.W."/>
            <person name="Mata J.L."/>
            <person name="Ishikawa N.K."/>
            <person name="Vargas-Isla R."/>
            <person name="Ushijima S."/>
            <person name="Smith C.A."/>
            <person name="Ahrendt S."/>
            <person name="Andreopoulos W."/>
            <person name="He G."/>
            <person name="Labutti K."/>
            <person name="Lipzen A."/>
            <person name="Ng V."/>
            <person name="Sandor L."/>
            <person name="Barry K."/>
            <person name="Martinez A.T."/>
            <person name="Xiao Y."/>
            <person name="Gibbons J.G."/>
            <person name="Terashima K."/>
            <person name="Hibbett D.S."/>
            <person name="Grigoriev I.V."/>
        </authorList>
    </citation>
    <scope>NUCLEOTIDE SEQUENCE</scope>
    <source>
        <strain evidence="3">Sp2 HRB7682 ss15</strain>
    </source>
</reference>
<feature type="coiled-coil region" evidence="1">
    <location>
        <begin position="134"/>
        <end position="176"/>
    </location>
</feature>
<proteinExistence type="predicted"/>
<gene>
    <name evidence="3" type="ORF">C8J55DRAFT_583931</name>
</gene>
<feature type="compositionally biased region" description="Polar residues" evidence="2">
    <location>
        <begin position="7"/>
        <end position="35"/>
    </location>
</feature>
<dbReference type="EMBL" id="JANVFS010000034">
    <property type="protein sequence ID" value="KAJ4469778.1"/>
    <property type="molecule type" value="Genomic_DNA"/>
</dbReference>
<feature type="compositionally biased region" description="Basic and acidic residues" evidence="2">
    <location>
        <begin position="53"/>
        <end position="74"/>
    </location>
</feature>
<evidence type="ECO:0000313" key="3">
    <source>
        <dbReference type="EMBL" id="KAJ4469778.1"/>
    </source>
</evidence>
<evidence type="ECO:0000256" key="1">
    <source>
        <dbReference type="SAM" id="Coils"/>
    </source>
</evidence>
<dbReference type="AlphaFoldDB" id="A0A9W8ZZ13"/>
<keyword evidence="1" id="KW-0175">Coiled coil</keyword>
<dbReference type="Proteomes" id="UP001150238">
    <property type="component" value="Unassembled WGS sequence"/>
</dbReference>
<feature type="region of interest" description="Disordered" evidence="2">
    <location>
        <begin position="1"/>
        <end position="37"/>
    </location>
</feature>
<organism evidence="3 4">
    <name type="scientific">Lentinula lateritia</name>
    <dbReference type="NCBI Taxonomy" id="40482"/>
    <lineage>
        <taxon>Eukaryota</taxon>
        <taxon>Fungi</taxon>
        <taxon>Dikarya</taxon>
        <taxon>Basidiomycota</taxon>
        <taxon>Agaricomycotina</taxon>
        <taxon>Agaricomycetes</taxon>
        <taxon>Agaricomycetidae</taxon>
        <taxon>Agaricales</taxon>
        <taxon>Marasmiineae</taxon>
        <taxon>Omphalotaceae</taxon>
        <taxon>Lentinula</taxon>
    </lineage>
</organism>
<evidence type="ECO:0000313" key="4">
    <source>
        <dbReference type="Proteomes" id="UP001150238"/>
    </source>
</evidence>
<accession>A0A9W8ZZ13</accession>
<comment type="caution">
    <text evidence="3">The sequence shown here is derived from an EMBL/GenBank/DDBJ whole genome shotgun (WGS) entry which is preliminary data.</text>
</comment>
<evidence type="ECO:0000256" key="2">
    <source>
        <dbReference type="SAM" id="MobiDB-lite"/>
    </source>
</evidence>
<reference evidence="3" key="2">
    <citation type="journal article" date="2023" name="Proc. Natl. Acad. Sci. U.S.A.">
        <title>A global phylogenomic analysis of the shiitake genus Lentinula.</title>
        <authorList>
            <person name="Sierra-Patev S."/>
            <person name="Min B."/>
            <person name="Naranjo-Ortiz M."/>
            <person name="Looney B."/>
            <person name="Konkel Z."/>
            <person name="Slot J.C."/>
            <person name="Sakamoto Y."/>
            <person name="Steenwyk J.L."/>
            <person name="Rokas A."/>
            <person name="Carro J."/>
            <person name="Camarero S."/>
            <person name="Ferreira P."/>
            <person name="Molpeceres G."/>
            <person name="Ruiz-Duenas F.J."/>
            <person name="Serrano A."/>
            <person name="Henrissat B."/>
            <person name="Drula E."/>
            <person name="Hughes K.W."/>
            <person name="Mata J.L."/>
            <person name="Ishikawa N.K."/>
            <person name="Vargas-Isla R."/>
            <person name="Ushijima S."/>
            <person name="Smith C.A."/>
            <person name="Donoghue J."/>
            <person name="Ahrendt S."/>
            <person name="Andreopoulos W."/>
            <person name="He G."/>
            <person name="LaButti K."/>
            <person name="Lipzen A."/>
            <person name="Ng V."/>
            <person name="Riley R."/>
            <person name="Sandor L."/>
            <person name="Barry K."/>
            <person name="Martinez A.T."/>
            <person name="Xiao Y."/>
            <person name="Gibbons J.G."/>
            <person name="Terashima K."/>
            <person name="Grigoriev I.V."/>
            <person name="Hibbett D."/>
        </authorList>
    </citation>
    <scope>NUCLEOTIDE SEQUENCE</scope>
    <source>
        <strain evidence="3">Sp2 HRB7682 ss15</strain>
    </source>
</reference>
<protein>
    <submittedName>
        <fullName evidence="3">Uncharacterized protein</fullName>
    </submittedName>
</protein>
<feature type="region of interest" description="Disordered" evidence="2">
    <location>
        <begin position="52"/>
        <end position="79"/>
    </location>
</feature>